<dbReference type="UniPathway" id="UPA01057">
    <property type="reaction ID" value="UER00166"/>
</dbReference>
<dbReference type="SUPFAM" id="SSF56801">
    <property type="entry name" value="Acetyl-CoA synthetase-like"/>
    <property type="match status" value="1"/>
</dbReference>
<evidence type="ECO:0000256" key="1">
    <source>
        <dbReference type="ARBA" id="ARBA00022428"/>
    </source>
</evidence>
<proteinExistence type="inferred from homology"/>
<dbReference type="UniPathway" id="UPA00079"/>
<dbReference type="PROSITE" id="PS00455">
    <property type="entry name" value="AMP_BINDING"/>
    <property type="match status" value="1"/>
</dbReference>
<keyword evidence="3 5" id="KW-0547">Nucleotide-binding</keyword>
<dbReference type="HAMAP" id="MF_00731">
    <property type="entry name" value="MenE"/>
    <property type="match status" value="1"/>
</dbReference>
<keyword evidence="4 5" id="KW-0067">ATP-binding</keyword>
<feature type="domain" description="AMP-dependent synthetase/ligase" evidence="6">
    <location>
        <begin position="6"/>
        <end position="337"/>
    </location>
</feature>
<dbReference type="EMBL" id="JQCN01000069">
    <property type="protein sequence ID" value="KRN95950.1"/>
    <property type="molecule type" value="Genomic_DNA"/>
</dbReference>
<dbReference type="EC" id="6.2.1.26" evidence="5"/>
<comment type="function">
    <text evidence="5">Converts 2-succinylbenzoate (OSB) to 2-succinylbenzoyl-CoA (OSB-CoA).</text>
</comment>
<sequence length="482" mass="53679">MDNWIKKQATLAGSRTAITDGKQSLTFAQLAKRSDQLANKLNDLSALNNQRVAILTNNSVAGYLIAMAVLNSGHTIIWLNRRLSATELNYQLADSQVDVCLYEDRLNVSELKCRTISFSEVNFASEKALPKHLEFDLETAASVMYTSGTTGRPKGVIQTFGNHFNSAMASALNLGVTSADEWICTVPIFHISGFSIMMRGLIYGMTVRLVSNFDEEEIHQILVKEPITMISVVPYMLKKLLAIKQKTGDTYNEKFRGMLLGGGPIDQETLQQCEKMQLPVVQSYGMTETCSQIVALSFSDAQRHIGSSGKPLFLTQLRLDEKTSEIQLKTPALSPGYLGQPEKYATKITVDGWFKTGDVGRLDAEGFLYVDGRSDDMIISGGENIFPDEVQAAYAQCPFVSDIAVVGVADDKWQQKPVAFVIPNEQTLLAKDLSDYGRQRLAHYKVPKNFYLINEFPHNASGKLQRFKLREMLDKNEVNELQ</sequence>
<dbReference type="NCBIfam" id="TIGR01923">
    <property type="entry name" value="menE"/>
    <property type="match status" value="1"/>
</dbReference>
<comment type="pathway">
    <text evidence="5">Quinol/quinone metabolism; 1,4-dihydroxy-2-naphthoate biosynthesis; 1,4-dihydroxy-2-naphthoate from chorismate: step 5/7.</text>
</comment>
<dbReference type="InterPro" id="IPR045851">
    <property type="entry name" value="AMP-bd_C_sf"/>
</dbReference>
<evidence type="ECO:0000256" key="5">
    <source>
        <dbReference type="HAMAP-Rule" id="MF_00731"/>
    </source>
</evidence>
<feature type="domain" description="AMP-binding enzyme C-terminal" evidence="7">
    <location>
        <begin position="389"/>
        <end position="463"/>
    </location>
</feature>
<evidence type="ECO:0000256" key="2">
    <source>
        <dbReference type="ARBA" id="ARBA00022598"/>
    </source>
</evidence>
<dbReference type="InterPro" id="IPR020845">
    <property type="entry name" value="AMP-binding_CS"/>
</dbReference>
<comment type="catalytic activity">
    <reaction evidence="5">
        <text>2-succinylbenzoate + ATP + CoA = 2-succinylbenzoyl-CoA + AMP + diphosphate</text>
        <dbReference type="Rhea" id="RHEA:17009"/>
        <dbReference type="ChEBI" id="CHEBI:18325"/>
        <dbReference type="ChEBI" id="CHEBI:30616"/>
        <dbReference type="ChEBI" id="CHEBI:33019"/>
        <dbReference type="ChEBI" id="CHEBI:57287"/>
        <dbReference type="ChEBI" id="CHEBI:57364"/>
        <dbReference type="ChEBI" id="CHEBI:456215"/>
        <dbReference type="EC" id="6.2.1.26"/>
    </reaction>
</comment>
<dbReference type="PANTHER" id="PTHR43201">
    <property type="entry name" value="ACYL-COA SYNTHETASE"/>
    <property type="match status" value="1"/>
</dbReference>
<keyword evidence="1 5" id="KW-0474">Menaquinone biosynthesis</keyword>
<evidence type="ECO:0000259" key="6">
    <source>
        <dbReference type="Pfam" id="PF00501"/>
    </source>
</evidence>
<evidence type="ECO:0000313" key="8">
    <source>
        <dbReference type="EMBL" id="KRN95950.1"/>
    </source>
</evidence>
<dbReference type="InterPro" id="IPR010192">
    <property type="entry name" value="MenE"/>
</dbReference>
<dbReference type="InterPro" id="IPR025110">
    <property type="entry name" value="AMP-bd_C"/>
</dbReference>
<name>A0A0R2L2T8_9LACO</name>
<dbReference type="Gene3D" id="3.40.50.12780">
    <property type="entry name" value="N-terminal domain of ligase-like"/>
    <property type="match status" value="1"/>
</dbReference>
<keyword evidence="9" id="KW-1185">Reference proteome</keyword>
<dbReference type="Gene3D" id="3.30.300.30">
    <property type="match status" value="1"/>
</dbReference>
<protein>
    <recommendedName>
        <fullName evidence="5">2-succinylbenzoate--CoA ligase</fullName>
        <ecNumber evidence="5">6.2.1.26</ecNumber>
    </recommendedName>
    <alternativeName>
        <fullName evidence="5">o-succinylbenzoyl-CoA synthetase</fullName>
        <shortName evidence="5">OSB-CoA synthetase</shortName>
    </alternativeName>
</protein>
<accession>A0A0R2L2T8</accession>
<dbReference type="GO" id="GO:0008756">
    <property type="term" value="F:o-succinylbenzoate-CoA ligase activity"/>
    <property type="evidence" value="ECO:0007669"/>
    <property type="project" value="UniProtKB-UniRule"/>
</dbReference>
<dbReference type="Pfam" id="PF13193">
    <property type="entry name" value="AMP-binding_C"/>
    <property type="match status" value="1"/>
</dbReference>
<comment type="pathway">
    <text evidence="5">Quinol/quinone metabolism; menaquinone biosynthesis.</text>
</comment>
<comment type="caution">
    <text evidence="8">The sequence shown here is derived from an EMBL/GenBank/DDBJ whole genome shotgun (WGS) entry which is preliminary data.</text>
</comment>
<dbReference type="OrthoDB" id="9762242at2"/>
<evidence type="ECO:0000313" key="9">
    <source>
        <dbReference type="Proteomes" id="UP000051886"/>
    </source>
</evidence>
<dbReference type="GO" id="GO:0009234">
    <property type="term" value="P:menaquinone biosynthetic process"/>
    <property type="evidence" value="ECO:0007669"/>
    <property type="project" value="UniProtKB-UniRule"/>
</dbReference>
<comment type="similarity">
    <text evidence="5">Belongs to the ATP-dependent AMP-binding enzyme family. MenE subfamily.</text>
</comment>
<evidence type="ECO:0000256" key="3">
    <source>
        <dbReference type="ARBA" id="ARBA00022741"/>
    </source>
</evidence>
<dbReference type="Proteomes" id="UP000051886">
    <property type="component" value="Unassembled WGS sequence"/>
</dbReference>
<dbReference type="NCBIfam" id="NF002966">
    <property type="entry name" value="PRK03640.1"/>
    <property type="match status" value="1"/>
</dbReference>
<evidence type="ECO:0000256" key="4">
    <source>
        <dbReference type="ARBA" id="ARBA00022840"/>
    </source>
</evidence>
<dbReference type="PANTHER" id="PTHR43201:SF5">
    <property type="entry name" value="MEDIUM-CHAIN ACYL-COA LIGASE ACSF2, MITOCHONDRIAL"/>
    <property type="match status" value="1"/>
</dbReference>
<dbReference type="Pfam" id="PF00501">
    <property type="entry name" value="AMP-binding"/>
    <property type="match status" value="1"/>
</dbReference>
<dbReference type="InterPro" id="IPR042099">
    <property type="entry name" value="ANL_N_sf"/>
</dbReference>
<organism evidence="8 9">
    <name type="scientific">Ligilactobacillus pobuzihii</name>
    <dbReference type="NCBI Taxonomy" id="449659"/>
    <lineage>
        <taxon>Bacteria</taxon>
        <taxon>Bacillati</taxon>
        <taxon>Bacillota</taxon>
        <taxon>Bacilli</taxon>
        <taxon>Lactobacillales</taxon>
        <taxon>Lactobacillaceae</taxon>
        <taxon>Ligilactobacillus</taxon>
    </lineage>
</organism>
<dbReference type="InterPro" id="IPR000873">
    <property type="entry name" value="AMP-dep_synth/lig_dom"/>
</dbReference>
<keyword evidence="2 5" id="KW-0436">Ligase</keyword>
<dbReference type="STRING" id="449659.IV66_GL000978"/>
<dbReference type="GO" id="GO:0031956">
    <property type="term" value="F:medium-chain fatty acid-CoA ligase activity"/>
    <property type="evidence" value="ECO:0007669"/>
    <property type="project" value="TreeGrafter"/>
</dbReference>
<reference evidence="8 9" key="1">
    <citation type="journal article" date="2015" name="Genome Announc.">
        <title>Expanding the biotechnology potential of lactobacilli through comparative genomics of 213 strains and associated genera.</title>
        <authorList>
            <person name="Sun Z."/>
            <person name="Harris H.M."/>
            <person name="McCann A."/>
            <person name="Guo C."/>
            <person name="Argimon S."/>
            <person name="Zhang W."/>
            <person name="Yang X."/>
            <person name="Jeffery I.B."/>
            <person name="Cooney J.C."/>
            <person name="Kagawa T.F."/>
            <person name="Liu W."/>
            <person name="Song Y."/>
            <person name="Salvetti E."/>
            <person name="Wrobel A."/>
            <person name="Rasinkangas P."/>
            <person name="Parkhill J."/>
            <person name="Rea M.C."/>
            <person name="O'Sullivan O."/>
            <person name="Ritari J."/>
            <person name="Douillard F.P."/>
            <person name="Paul Ross R."/>
            <person name="Yang R."/>
            <person name="Briner A.E."/>
            <person name="Felis G.E."/>
            <person name="de Vos W.M."/>
            <person name="Barrangou R."/>
            <person name="Klaenhammer T.R."/>
            <person name="Caufield P.W."/>
            <person name="Cui Y."/>
            <person name="Zhang H."/>
            <person name="O'Toole P.W."/>
        </authorList>
    </citation>
    <scope>NUCLEOTIDE SEQUENCE [LARGE SCALE GENOMIC DNA]</scope>
    <source>
        <strain evidence="8 9">NBRC 103219</strain>
    </source>
</reference>
<dbReference type="RefSeq" id="WP_017867877.1">
    <property type="nucleotide sequence ID" value="NZ_BJYB01000005.1"/>
</dbReference>
<gene>
    <name evidence="5" type="primary">menE</name>
    <name evidence="8" type="ORF">IV66_GL000978</name>
</gene>
<dbReference type="AlphaFoldDB" id="A0A0R2L2T8"/>
<evidence type="ECO:0000259" key="7">
    <source>
        <dbReference type="Pfam" id="PF13193"/>
    </source>
</evidence>
<dbReference type="GO" id="GO:0005524">
    <property type="term" value="F:ATP binding"/>
    <property type="evidence" value="ECO:0007669"/>
    <property type="project" value="UniProtKB-KW"/>
</dbReference>
<dbReference type="GO" id="GO:0006631">
    <property type="term" value="P:fatty acid metabolic process"/>
    <property type="evidence" value="ECO:0007669"/>
    <property type="project" value="TreeGrafter"/>
</dbReference>
<dbReference type="PATRIC" id="fig|449659.4.peg.983"/>